<accession>E6SSB7</accession>
<dbReference type="KEGG" id="bhl:Bache_3244"/>
<protein>
    <recommendedName>
        <fullName evidence="4">GLUG domain protein</fullName>
    </recommendedName>
</protein>
<reference key="1">
    <citation type="submission" date="2010-11" db="EMBL/GenBank/DDBJ databases">
        <title>The complete genome of Bacteroides helcogenes P 36-108.</title>
        <authorList>
            <consortium name="US DOE Joint Genome Institute (JGI-PGF)"/>
            <person name="Lucas S."/>
            <person name="Copeland A."/>
            <person name="Lapidus A."/>
            <person name="Bruce D."/>
            <person name="Goodwin L."/>
            <person name="Pitluck S."/>
            <person name="Kyrpides N."/>
            <person name="Mavromatis K."/>
            <person name="Ivanova N."/>
            <person name="Zeytun A."/>
            <person name="Brettin T."/>
            <person name="Detter J.C."/>
            <person name="Tapia R."/>
            <person name="Han C."/>
            <person name="Land M."/>
            <person name="Hauser L."/>
            <person name="Markowitz V."/>
            <person name="Cheng J.-F."/>
            <person name="Hugenholtz P."/>
            <person name="Woyke T."/>
            <person name="Wu D."/>
            <person name="Gronow S."/>
            <person name="Wellnitz S."/>
            <person name="Brambilla E."/>
            <person name="Klenk H.-P."/>
            <person name="Eisen J.A."/>
        </authorList>
    </citation>
    <scope>NUCLEOTIDE SEQUENCE</scope>
    <source>
        <strain>P 36-108</strain>
    </source>
</reference>
<organism evidence="2 3">
    <name type="scientific">Bacteroides helcogenes (strain ATCC 35417 / DSM 20613 / JCM 6297 / CCUG 15421 / P 36-108)</name>
    <dbReference type="NCBI Taxonomy" id="693979"/>
    <lineage>
        <taxon>Bacteria</taxon>
        <taxon>Pseudomonadati</taxon>
        <taxon>Bacteroidota</taxon>
        <taxon>Bacteroidia</taxon>
        <taxon>Bacteroidales</taxon>
        <taxon>Bacteroidaceae</taxon>
        <taxon>Bacteroides</taxon>
    </lineage>
</organism>
<sequence>MKMTKYLGMAFAIATLAACSNEDELNSAWQNDPTAVKVNATVGNGIFTRSNPLGADEAAQKAFNNGDAITISANEQAAVTYTFDGTSWTPETNKYLKWEDNAMDFTAYYPTATGVSATAFTLPTDQTSSDKITTADYMTFSGSLGKPSGNGQLTMEMERKTARVIVKIEKFNDEFTSVPTVADVKIKSGAANYTASAASGAVAEITPFVQNLNADAAQVGTTYTALVIPTDANTNESFITMNVNSTASVVKGIPAMEAGKSYTYNMTIGKDGLVVGEVIVSEWLTGVIEGGEAVAKSAYSWYDNTATTLNLSTPDALAELSKIVSGDAAALAAIGATSAQSFAGKTITLENNIDLTGVAFSPIGDKDHPFKGIFEGNGNMVSGLNIDITNTAYVYCGFFGRTNNAIIRNLSVSGSVKVTGNQGSIGGIVGDASGGTILNCSFNGTVTGASCTGGIVGYANAADLFVTIQGCYSNATVKATGSYGSAGGLVGNCYGASPKYVGINACYSAGSIEGTYVGGLVGTLGDGTLSAKVCYTTAAVKGTNAGAAFGNLGGYGVTCTNVYFINSTVTEAKASGTVNGDCTSVTATFLQNTGVTAMNNACVTYSLPYTFEVSTTDSNVPLVIVKK</sequence>
<name>E6SSB7_BACT6</name>
<dbReference type="STRING" id="693979.Bache_3244"/>
<dbReference type="HOGENOM" id="CLU_405354_0_0_10"/>
<dbReference type="eggNOG" id="COG5492">
    <property type="taxonomic scope" value="Bacteria"/>
</dbReference>
<dbReference type="RefSeq" id="WP_013548755.1">
    <property type="nucleotide sequence ID" value="NC_014933.1"/>
</dbReference>
<dbReference type="Gene3D" id="2.60.40.2620">
    <property type="entry name" value="Fimbrillin-like"/>
    <property type="match status" value="1"/>
</dbReference>
<dbReference type="CDD" id="cd13120">
    <property type="entry name" value="BF2867_like_N"/>
    <property type="match status" value="1"/>
</dbReference>
<gene>
    <name evidence="2" type="ordered locus">Bache_3244</name>
</gene>
<dbReference type="InterPro" id="IPR025049">
    <property type="entry name" value="Mfa-like_1"/>
</dbReference>
<keyword evidence="1" id="KW-0732">Signal</keyword>
<feature type="signal peptide" evidence="1">
    <location>
        <begin position="1"/>
        <end position="17"/>
    </location>
</feature>
<dbReference type="PROSITE" id="PS51257">
    <property type="entry name" value="PROKAR_LIPOPROTEIN"/>
    <property type="match status" value="1"/>
</dbReference>
<dbReference type="Proteomes" id="UP000008630">
    <property type="component" value="Chromosome"/>
</dbReference>
<reference evidence="2 3" key="2">
    <citation type="journal article" date="2011" name="Stand. Genomic Sci.">
        <title>Complete genome sequence of Bacteroides helcogenes type strain (P 36-108).</title>
        <authorList>
            <person name="Pati A."/>
            <person name="Gronow S."/>
            <person name="Zeytun A."/>
            <person name="Lapidus A."/>
            <person name="Nolan M."/>
            <person name="Hammon N."/>
            <person name="Deshpande S."/>
            <person name="Cheng J.F."/>
            <person name="Tapia R."/>
            <person name="Han C."/>
            <person name="Goodwin L."/>
            <person name="Pitluck S."/>
            <person name="Liolios K."/>
            <person name="Pagani I."/>
            <person name="Ivanova N."/>
            <person name="Mavromatis K."/>
            <person name="Chen A."/>
            <person name="Palaniappan K."/>
            <person name="Land M."/>
            <person name="Hauser L."/>
            <person name="Chang Y.J."/>
            <person name="Jeffries C.D."/>
            <person name="Detter J.C."/>
            <person name="Brambilla E."/>
            <person name="Rohde M."/>
            <person name="Goker M."/>
            <person name="Woyke T."/>
            <person name="Bristow J."/>
            <person name="Eisen J.A."/>
            <person name="Markowitz V."/>
            <person name="Hugenholtz P."/>
            <person name="Kyrpides N.C."/>
            <person name="Klenk H.P."/>
            <person name="Lucas S."/>
        </authorList>
    </citation>
    <scope>NUCLEOTIDE SEQUENCE [LARGE SCALE GENOMIC DNA]</scope>
    <source>
        <strain evidence="3">ATCC 35417 / DSM 20613 / JCM 6297 / CCUG 15421 / P 36-108</strain>
    </source>
</reference>
<dbReference type="Gene3D" id="2.160.20.110">
    <property type="match status" value="1"/>
</dbReference>
<evidence type="ECO:0000256" key="1">
    <source>
        <dbReference type="SAM" id="SignalP"/>
    </source>
</evidence>
<evidence type="ECO:0000313" key="2">
    <source>
        <dbReference type="EMBL" id="ADV45168.1"/>
    </source>
</evidence>
<dbReference type="Pfam" id="PF13149">
    <property type="entry name" value="Mfa_like_1"/>
    <property type="match status" value="1"/>
</dbReference>
<dbReference type="InterPro" id="IPR042278">
    <property type="entry name" value="Mfa-like_1_N"/>
</dbReference>
<dbReference type="AlphaFoldDB" id="E6SSB7"/>
<keyword evidence="3" id="KW-1185">Reference proteome</keyword>
<proteinExistence type="predicted"/>
<dbReference type="PATRIC" id="fig|693979.3.peg.3405"/>
<evidence type="ECO:0000313" key="3">
    <source>
        <dbReference type="Proteomes" id="UP000008630"/>
    </source>
</evidence>
<dbReference type="Gene3D" id="2.60.40.2630">
    <property type="match status" value="1"/>
</dbReference>
<feature type="chain" id="PRO_5003211416" description="GLUG domain protein" evidence="1">
    <location>
        <begin position="18"/>
        <end position="627"/>
    </location>
</feature>
<dbReference type="CDD" id="cd13121">
    <property type="entry name" value="BF2867_like_C"/>
    <property type="match status" value="1"/>
</dbReference>
<evidence type="ECO:0008006" key="4">
    <source>
        <dbReference type="Google" id="ProtNLM"/>
    </source>
</evidence>
<dbReference type="EMBL" id="CP002352">
    <property type="protein sequence ID" value="ADV45168.1"/>
    <property type="molecule type" value="Genomic_DNA"/>
</dbReference>